<dbReference type="Gene3D" id="3.40.47.10">
    <property type="match status" value="1"/>
</dbReference>
<proteinExistence type="predicted"/>
<dbReference type="Proteomes" id="UP000195880">
    <property type="component" value="Chromosome"/>
</dbReference>
<sequence length="332" mass="33776">MSTGELAVVGLGLVVPGVRGPEGALDPAREAVPGWFRAEVALPGRGYRRLPDACKYLLAASRLAVGDAGDRFAKTERNLRAAVVAVNNTGAALLEELDHIIMRDGAEEMSPSSSPFIAMSSFASRLSMEHDITGFNLTVNSPVTAGLEALGTAARAVAAGRARAVLVGAVEEALSPAQATGPRSEAGAAVLQCEPVAGGDAGYGTCRTRGGFLDPGAAARQVAAVLGPLAGADPPGRIDAVLDDSAVGTAVARWLDGLSGGCDVVLVPSPAQAGCLVPLRRALGLFAQEHPAPTRRAVLAASAQGTLAWADLTVTPRRAGEPDARTEPKART</sequence>
<dbReference type="KEGG" id="salf:SMD44_08691"/>
<gene>
    <name evidence="3" type="ORF">SMD44_08691</name>
</gene>
<feature type="domain" description="Beta-ketoacyl synthase-like N-terminal" evidence="2">
    <location>
        <begin position="48"/>
        <end position="201"/>
    </location>
</feature>
<dbReference type="GO" id="GO:0004315">
    <property type="term" value="F:3-oxoacyl-[acyl-carrier-protein] synthase activity"/>
    <property type="evidence" value="ECO:0007669"/>
    <property type="project" value="TreeGrafter"/>
</dbReference>
<evidence type="ECO:0000313" key="3">
    <source>
        <dbReference type="EMBL" id="ARX89204.1"/>
    </source>
</evidence>
<evidence type="ECO:0000259" key="2">
    <source>
        <dbReference type="Pfam" id="PF00109"/>
    </source>
</evidence>
<dbReference type="EMBL" id="CP021748">
    <property type="protein sequence ID" value="ARX89204.1"/>
    <property type="molecule type" value="Genomic_DNA"/>
</dbReference>
<dbReference type="RefSeq" id="WP_159399732.1">
    <property type="nucleotide sequence ID" value="NZ_CP021748.1"/>
</dbReference>
<reference evidence="3 4" key="1">
    <citation type="submission" date="2017-05" db="EMBL/GenBank/DDBJ databases">
        <title>Streptomyces alboflavus Genome sequencing and assembly.</title>
        <authorList>
            <person name="Wang Y."/>
            <person name="Du B."/>
            <person name="Ding Y."/>
            <person name="Liu H."/>
            <person name="Hou Q."/>
            <person name="Liu K."/>
            <person name="Wang C."/>
            <person name="Yao L."/>
        </authorList>
    </citation>
    <scope>NUCLEOTIDE SEQUENCE [LARGE SCALE GENOMIC DNA]</scope>
    <source>
        <strain evidence="3 4">MDJK44</strain>
    </source>
</reference>
<dbReference type="InterPro" id="IPR000794">
    <property type="entry name" value="Beta-ketoacyl_synthase"/>
</dbReference>
<name>A0A1Z1WS37_9ACTN</name>
<keyword evidence="4" id="KW-1185">Reference proteome</keyword>
<dbReference type="PANTHER" id="PTHR11712">
    <property type="entry name" value="POLYKETIDE SYNTHASE-RELATED"/>
    <property type="match status" value="1"/>
</dbReference>
<evidence type="ECO:0000256" key="1">
    <source>
        <dbReference type="ARBA" id="ARBA00022679"/>
    </source>
</evidence>
<protein>
    <recommendedName>
        <fullName evidence="2">Beta-ketoacyl synthase-like N-terminal domain-containing protein</fullName>
    </recommendedName>
</protein>
<dbReference type="SUPFAM" id="SSF53901">
    <property type="entry name" value="Thiolase-like"/>
    <property type="match status" value="1"/>
</dbReference>
<dbReference type="Pfam" id="PF00109">
    <property type="entry name" value="ketoacyl-synt"/>
    <property type="match status" value="1"/>
</dbReference>
<dbReference type="OrthoDB" id="3538077at2"/>
<dbReference type="AlphaFoldDB" id="A0A1Z1WS37"/>
<organism evidence="3 4">
    <name type="scientific">Streptomyces alboflavus</name>
    <dbReference type="NCBI Taxonomy" id="67267"/>
    <lineage>
        <taxon>Bacteria</taxon>
        <taxon>Bacillati</taxon>
        <taxon>Actinomycetota</taxon>
        <taxon>Actinomycetes</taxon>
        <taxon>Kitasatosporales</taxon>
        <taxon>Streptomycetaceae</taxon>
        <taxon>Streptomyces</taxon>
    </lineage>
</organism>
<dbReference type="InterPro" id="IPR016039">
    <property type="entry name" value="Thiolase-like"/>
</dbReference>
<dbReference type="PANTHER" id="PTHR11712:SF336">
    <property type="entry name" value="3-OXOACYL-[ACYL-CARRIER-PROTEIN] SYNTHASE, MITOCHONDRIAL"/>
    <property type="match status" value="1"/>
</dbReference>
<dbReference type="InterPro" id="IPR014030">
    <property type="entry name" value="Ketoacyl_synth_N"/>
</dbReference>
<dbReference type="STRING" id="67267.GCA_000716675_00587"/>
<accession>A0A1Z1WS37</accession>
<keyword evidence="1" id="KW-0808">Transferase</keyword>
<dbReference type="eggNOG" id="COG0304">
    <property type="taxonomic scope" value="Bacteria"/>
</dbReference>
<dbReference type="GO" id="GO:0006633">
    <property type="term" value="P:fatty acid biosynthetic process"/>
    <property type="evidence" value="ECO:0007669"/>
    <property type="project" value="TreeGrafter"/>
</dbReference>
<evidence type="ECO:0000313" key="4">
    <source>
        <dbReference type="Proteomes" id="UP000195880"/>
    </source>
</evidence>